<evidence type="ECO:0000313" key="5">
    <source>
        <dbReference type="Proteomes" id="UP001530400"/>
    </source>
</evidence>
<dbReference type="Pfam" id="PF06246">
    <property type="entry name" value="Isy1"/>
    <property type="match status" value="1"/>
</dbReference>
<protein>
    <recommendedName>
        <fullName evidence="6">Pre-mRNA-splicing factor ISY1</fullName>
    </recommendedName>
</protein>
<dbReference type="InterPro" id="IPR037200">
    <property type="entry name" value="Isy1_sf"/>
</dbReference>
<evidence type="ECO:0000256" key="2">
    <source>
        <dbReference type="ARBA" id="ARBA00007002"/>
    </source>
</evidence>
<dbReference type="GO" id="GO:0005634">
    <property type="term" value="C:nucleus"/>
    <property type="evidence" value="ECO:0007669"/>
    <property type="project" value="UniProtKB-SubCell"/>
</dbReference>
<dbReference type="Gene3D" id="1.10.287.660">
    <property type="entry name" value="Helix hairpin bin"/>
    <property type="match status" value="1"/>
</dbReference>
<comment type="subcellular location">
    <subcellularLocation>
        <location evidence="1">Nucleus</location>
    </subcellularLocation>
</comment>
<keyword evidence="3" id="KW-0539">Nucleus</keyword>
<dbReference type="Proteomes" id="UP001530400">
    <property type="component" value="Unassembled WGS sequence"/>
</dbReference>
<dbReference type="AlphaFoldDB" id="A0ABD3PVB3"/>
<proteinExistence type="inferred from homology"/>
<dbReference type="FunFam" id="1.10.287.660:FF:000001">
    <property type="entry name" value="pre-mRNA-splicing factor ISY1 homolog"/>
    <property type="match status" value="1"/>
</dbReference>
<evidence type="ECO:0000313" key="4">
    <source>
        <dbReference type="EMBL" id="KAL3791945.1"/>
    </source>
</evidence>
<evidence type="ECO:0000256" key="1">
    <source>
        <dbReference type="ARBA" id="ARBA00004123"/>
    </source>
</evidence>
<reference evidence="4 5" key="1">
    <citation type="submission" date="2024-10" db="EMBL/GenBank/DDBJ databases">
        <title>Updated reference genomes for cyclostephanoid diatoms.</title>
        <authorList>
            <person name="Roberts W.R."/>
            <person name="Alverson A.J."/>
        </authorList>
    </citation>
    <scope>NUCLEOTIDE SEQUENCE [LARGE SCALE GENOMIC DNA]</scope>
    <source>
        <strain evidence="4 5">AJA010-31</strain>
    </source>
</reference>
<comment type="caution">
    <text evidence="4">The sequence shown here is derived from an EMBL/GenBank/DDBJ whole genome shotgun (WGS) entry which is preliminary data.</text>
</comment>
<evidence type="ECO:0000256" key="3">
    <source>
        <dbReference type="ARBA" id="ARBA00023242"/>
    </source>
</evidence>
<name>A0ABD3PVB3_9STRA</name>
<organism evidence="4 5">
    <name type="scientific">Cyclotella atomus</name>
    <dbReference type="NCBI Taxonomy" id="382360"/>
    <lineage>
        <taxon>Eukaryota</taxon>
        <taxon>Sar</taxon>
        <taxon>Stramenopiles</taxon>
        <taxon>Ochrophyta</taxon>
        <taxon>Bacillariophyta</taxon>
        <taxon>Coscinodiscophyceae</taxon>
        <taxon>Thalassiosirophycidae</taxon>
        <taxon>Stephanodiscales</taxon>
        <taxon>Stephanodiscaceae</taxon>
        <taxon>Cyclotella</taxon>
    </lineage>
</organism>
<evidence type="ECO:0008006" key="6">
    <source>
        <dbReference type="Google" id="ProtNLM"/>
    </source>
</evidence>
<dbReference type="InterPro" id="IPR029012">
    <property type="entry name" value="Helix_hairpin_bin_sf"/>
</dbReference>
<sequence>MARPEEKAQAMLNKWVKMRQEEDPTSLLSRRARENRKRPFLATQCEHRSDAERYRLQIIREIADGIKKIQNPGMGEHAIRDLNDNINKLIREKFHWNRRIKELGGKDYNKEERKAMLAAEEQGGTGVDGKEDPQLAIGLALKGSGGYRYFGAAKELPGVKELFARHAAKMTKRKRGDIYKYITPDYYGLRDDEDGVLLELEGKMSEERRKKLKECQEEYKRIVAESNEGKEDDDSDGAFVKALANGIPPQVALPSQEAVNQILLAKKKEALLNRFA</sequence>
<dbReference type="PANTHER" id="PTHR13021">
    <property type="entry name" value="PRE-MRNA-SPLICING FACTOR ISY1"/>
    <property type="match status" value="1"/>
</dbReference>
<keyword evidence="5" id="KW-1185">Reference proteome</keyword>
<comment type="similarity">
    <text evidence="2">Belongs to the ISY1 family.</text>
</comment>
<dbReference type="EMBL" id="JALLPJ020000443">
    <property type="protein sequence ID" value="KAL3791945.1"/>
    <property type="molecule type" value="Genomic_DNA"/>
</dbReference>
<gene>
    <name evidence="4" type="ORF">ACHAWO_009460</name>
</gene>
<dbReference type="SUPFAM" id="SSF140102">
    <property type="entry name" value="ISY1 domain-like"/>
    <property type="match status" value="1"/>
</dbReference>
<dbReference type="InterPro" id="IPR009360">
    <property type="entry name" value="Isy1"/>
</dbReference>
<accession>A0ABD3PVB3</accession>